<organism evidence="1 2">
    <name type="scientific">Dreissena polymorpha</name>
    <name type="common">Zebra mussel</name>
    <name type="synonym">Mytilus polymorpha</name>
    <dbReference type="NCBI Taxonomy" id="45954"/>
    <lineage>
        <taxon>Eukaryota</taxon>
        <taxon>Metazoa</taxon>
        <taxon>Spiralia</taxon>
        <taxon>Lophotrochozoa</taxon>
        <taxon>Mollusca</taxon>
        <taxon>Bivalvia</taxon>
        <taxon>Autobranchia</taxon>
        <taxon>Heteroconchia</taxon>
        <taxon>Euheterodonta</taxon>
        <taxon>Imparidentia</taxon>
        <taxon>Neoheterodontei</taxon>
        <taxon>Myida</taxon>
        <taxon>Dreissenoidea</taxon>
        <taxon>Dreissenidae</taxon>
        <taxon>Dreissena</taxon>
    </lineage>
</organism>
<keyword evidence="2" id="KW-1185">Reference proteome</keyword>
<sequence length="93" mass="10284">MVACTPFGSSDKMSLMRINKVGYKTPPCGPFITAIIFPAKTVSDTQVVQVRLALDSTKEKLNEEPVRYSFSKSFCRSMKAARVSVISRNASYV</sequence>
<name>A0A9D3YNQ6_DREPO</name>
<reference evidence="1" key="1">
    <citation type="journal article" date="2019" name="bioRxiv">
        <title>The Genome of the Zebra Mussel, Dreissena polymorpha: A Resource for Invasive Species Research.</title>
        <authorList>
            <person name="McCartney M.A."/>
            <person name="Auch B."/>
            <person name="Kono T."/>
            <person name="Mallez S."/>
            <person name="Zhang Y."/>
            <person name="Obille A."/>
            <person name="Becker A."/>
            <person name="Abrahante J.E."/>
            <person name="Garbe J."/>
            <person name="Badalamenti J.P."/>
            <person name="Herman A."/>
            <person name="Mangelson H."/>
            <person name="Liachko I."/>
            <person name="Sullivan S."/>
            <person name="Sone E.D."/>
            <person name="Koren S."/>
            <person name="Silverstein K.A.T."/>
            <person name="Beckman K.B."/>
            <person name="Gohl D.M."/>
        </authorList>
    </citation>
    <scope>NUCLEOTIDE SEQUENCE</scope>
    <source>
        <strain evidence="1">Duluth1</strain>
        <tissue evidence="1">Whole animal</tissue>
    </source>
</reference>
<evidence type="ECO:0000313" key="2">
    <source>
        <dbReference type="Proteomes" id="UP000828390"/>
    </source>
</evidence>
<gene>
    <name evidence="1" type="ORF">DPMN_078391</name>
</gene>
<dbReference type="AlphaFoldDB" id="A0A9D3YNQ6"/>
<comment type="caution">
    <text evidence="1">The sequence shown here is derived from an EMBL/GenBank/DDBJ whole genome shotgun (WGS) entry which is preliminary data.</text>
</comment>
<accession>A0A9D3YNQ6</accession>
<reference evidence="1" key="2">
    <citation type="submission" date="2020-11" db="EMBL/GenBank/DDBJ databases">
        <authorList>
            <person name="McCartney M.A."/>
            <person name="Auch B."/>
            <person name="Kono T."/>
            <person name="Mallez S."/>
            <person name="Becker A."/>
            <person name="Gohl D.M."/>
            <person name="Silverstein K.A.T."/>
            <person name="Koren S."/>
            <person name="Bechman K.B."/>
            <person name="Herman A."/>
            <person name="Abrahante J.E."/>
            <person name="Garbe J."/>
        </authorList>
    </citation>
    <scope>NUCLEOTIDE SEQUENCE</scope>
    <source>
        <strain evidence="1">Duluth1</strain>
        <tissue evidence="1">Whole animal</tissue>
    </source>
</reference>
<dbReference type="EMBL" id="JAIWYP010000015">
    <property type="protein sequence ID" value="KAH3703356.1"/>
    <property type="molecule type" value="Genomic_DNA"/>
</dbReference>
<evidence type="ECO:0000313" key="1">
    <source>
        <dbReference type="EMBL" id="KAH3703356.1"/>
    </source>
</evidence>
<protein>
    <submittedName>
        <fullName evidence="1">Uncharacterized protein</fullName>
    </submittedName>
</protein>
<dbReference type="Proteomes" id="UP000828390">
    <property type="component" value="Unassembled WGS sequence"/>
</dbReference>
<proteinExistence type="predicted"/>